<evidence type="ECO:0000313" key="1">
    <source>
        <dbReference type="EMBL" id="MCU9849373.1"/>
    </source>
</evidence>
<accession>A0ABT2X602</accession>
<organism evidence="1 2">
    <name type="scientific">Albidovulum salinarum</name>
    <dbReference type="NCBI Taxonomy" id="2984153"/>
    <lineage>
        <taxon>Bacteria</taxon>
        <taxon>Pseudomonadati</taxon>
        <taxon>Pseudomonadota</taxon>
        <taxon>Alphaproteobacteria</taxon>
        <taxon>Rhodobacterales</taxon>
        <taxon>Paracoccaceae</taxon>
        <taxon>Albidovulum</taxon>
    </lineage>
</organism>
<keyword evidence="2" id="KW-1185">Reference proteome</keyword>
<name>A0ABT2X602_9RHOB</name>
<evidence type="ECO:0000313" key="2">
    <source>
        <dbReference type="Proteomes" id="UP001209535"/>
    </source>
</evidence>
<dbReference type="RefSeq" id="WP_263337988.1">
    <property type="nucleotide sequence ID" value="NZ_JAOVQO010000014.1"/>
</dbReference>
<gene>
    <name evidence="1" type="ORF">OEZ60_15330</name>
</gene>
<protein>
    <submittedName>
        <fullName evidence="1">Uncharacterized protein</fullName>
    </submittedName>
</protein>
<proteinExistence type="predicted"/>
<reference evidence="1 2" key="1">
    <citation type="submission" date="2022-10" db="EMBL/GenBank/DDBJ databases">
        <title>Defluviimonas sp. nov., isolated from ocean surface sediments.</title>
        <authorList>
            <person name="He W."/>
            <person name="Wang L."/>
            <person name="Zhang D.-F."/>
        </authorList>
    </citation>
    <scope>NUCLEOTIDE SEQUENCE [LARGE SCALE GENOMIC DNA]</scope>
    <source>
        <strain evidence="1 2">WL0024</strain>
    </source>
</reference>
<comment type="caution">
    <text evidence="1">The sequence shown here is derived from an EMBL/GenBank/DDBJ whole genome shotgun (WGS) entry which is preliminary data.</text>
</comment>
<dbReference type="EMBL" id="JAOVQO010000014">
    <property type="protein sequence ID" value="MCU9849373.1"/>
    <property type="molecule type" value="Genomic_DNA"/>
</dbReference>
<sequence length="143" mass="16178">MTEVSRANLKRAIVTRLDSIAEEHRLGHQAAYANRYKMRSHHDAPIELMFEKHPDTEPHLWVLAAQVASIPERAVVAEPYPKADLYKIPAKGGGKQYGRHSALEDMTMLGKADLIRFTLRSMADLDVVLSAVMQTQRQCRRGE</sequence>
<dbReference type="Proteomes" id="UP001209535">
    <property type="component" value="Unassembled WGS sequence"/>
</dbReference>